<feature type="region of interest" description="Disordered" evidence="1">
    <location>
        <begin position="1"/>
        <end position="23"/>
    </location>
</feature>
<comment type="caution">
    <text evidence="3">The sequence shown here is derived from an EMBL/GenBank/DDBJ whole genome shotgun (WGS) entry which is preliminary data.</text>
</comment>
<name>A0AAV0W9N6_9HEMI</name>
<dbReference type="PANTHER" id="PTHR33939:SF1">
    <property type="entry name" value="DUF4371 DOMAIN-CONTAINING PROTEIN"/>
    <property type="match status" value="1"/>
</dbReference>
<evidence type="ECO:0000259" key="2">
    <source>
        <dbReference type="Pfam" id="PF13358"/>
    </source>
</evidence>
<keyword evidence="6" id="KW-1185">Reference proteome</keyword>
<dbReference type="InterPro" id="IPR036397">
    <property type="entry name" value="RNaseH_sf"/>
</dbReference>
<dbReference type="GO" id="GO:0003676">
    <property type="term" value="F:nucleic acid binding"/>
    <property type="evidence" value="ECO:0007669"/>
    <property type="project" value="InterPro"/>
</dbReference>
<evidence type="ECO:0000256" key="1">
    <source>
        <dbReference type="SAM" id="MobiDB-lite"/>
    </source>
</evidence>
<evidence type="ECO:0000313" key="3">
    <source>
        <dbReference type="EMBL" id="CAI6352494.1"/>
    </source>
</evidence>
<dbReference type="EMBL" id="CARXXK010000002">
    <property type="protein sequence ID" value="CAI6357362.1"/>
    <property type="molecule type" value="Genomic_DNA"/>
</dbReference>
<protein>
    <recommendedName>
        <fullName evidence="2">Tc1-like transposase DDE domain-containing protein</fullName>
    </recommendedName>
</protein>
<reference evidence="3 6" key="1">
    <citation type="submission" date="2023-01" db="EMBL/GenBank/DDBJ databases">
        <authorList>
            <person name="Whitehead M."/>
        </authorList>
    </citation>
    <scope>NUCLEOTIDE SEQUENCE [LARGE SCALE GENOMIC DNA]</scope>
</reference>
<organism evidence="3 6">
    <name type="scientific">Macrosiphum euphorbiae</name>
    <name type="common">potato aphid</name>
    <dbReference type="NCBI Taxonomy" id="13131"/>
    <lineage>
        <taxon>Eukaryota</taxon>
        <taxon>Metazoa</taxon>
        <taxon>Ecdysozoa</taxon>
        <taxon>Arthropoda</taxon>
        <taxon>Hexapoda</taxon>
        <taxon>Insecta</taxon>
        <taxon>Pterygota</taxon>
        <taxon>Neoptera</taxon>
        <taxon>Paraneoptera</taxon>
        <taxon>Hemiptera</taxon>
        <taxon>Sternorrhyncha</taxon>
        <taxon>Aphidomorpha</taxon>
        <taxon>Aphidoidea</taxon>
        <taxon>Aphididae</taxon>
        <taxon>Macrosiphini</taxon>
        <taxon>Macrosiphum</taxon>
    </lineage>
</organism>
<evidence type="ECO:0000313" key="6">
    <source>
        <dbReference type="Proteomes" id="UP001160148"/>
    </source>
</evidence>
<sequence length="466" mass="53865">MDEDSESGTINISPMKRNPRGKFVGSRQKLMIVNLYKAKMAQQDNADGPKLKAKEIIKQISEEIGIGQRTVSVTLSEYRNKGSVSSPNKTKIRPTVTEKVDDFDQNAIRQKVHEFWHRREIPTLKKILTTVNEDSTLPDFSETTLRRLLKHLNFEYVRKSRNSALIERIDIVCWRRRYLESIKEYRQLGRPIYYLDETWVNAGDTTSKTWVDKTVSSPRDAFLRGLTTGQKEPSGKGKRLIVVHIGSSDGFVVGGLLCFESKKNTDDYHDEMNGDTFYDWFANILPLLRENAVIVMDNASYHSVKTHTFPVRSWKKQDIIDWLTDKGEVIDKPMVKEQLLERAQILKQQYNTYVIDELAKSANKTVLRLPPYHCELNPIELAWAAVKNYVRMNNRTFKINDVKKLLEEGVERVTPDMWKNFLGHIIKVEEKFWQVDFISNELLDAEETSHILTITGDTTDSDSDSN</sequence>
<dbReference type="InterPro" id="IPR038717">
    <property type="entry name" value="Tc1-like_DDE_dom"/>
</dbReference>
<dbReference type="Pfam" id="PF13358">
    <property type="entry name" value="DDE_3"/>
    <property type="match status" value="1"/>
</dbReference>
<evidence type="ECO:0000313" key="5">
    <source>
        <dbReference type="EMBL" id="CAI6360946.1"/>
    </source>
</evidence>
<evidence type="ECO:0000313" key="4">
    <source>
        <dbReference type="EMBL" id="CAI6357362.1"/>
    </source>
</evidence>
<dbReference type="AlphaFoldDB" id="A0AAV0W9N6"/>
<accession>A0AAV0W9N6</accession>
<dbReference type="Gene3D" id="3.30.420.10">
    <property type="entry name" value="Ribonuclease H-like superfamily/Ribonuclease H"/>
    <property type="match status" value="1"/>
</dbReference>
<feature type="domain" description="Tc1-like transposase DDE" evidence="2">
    <location>
        <begin position="230"/>
        <end position="397"/>
    </location>
</feature>
<proteinExistence type="predicted"/>
<dbReference type="EMBL" id="CARXXK010000003">
    <property type="protein sequence ID" value="CAI6360946.1"/>
    <property type="molecule type" value="Genomic_DNA"/>
</dbReference>
<dbReference type="Proteomes" id="UP001160148">
    <property type="component" value="Unassembled WGS sequence"/>
</dbReference>
<dbReference type="EMBL" id="CARXXK010000002">
    <property type="protein sequence ID" value="CAI6352494.1"/>
    <property type="molecule type" value="Genomic_DNA"/>
</dbReference>
<dbReference type="PANTHER" id="PTHR33939">
    <property type="entry name" value="PROTEIN CBG22215"/>
    <property type="match status" value="1"/>
</dbReference>
<gene>
    <name evidence="4" type="ORF">MEUPH1_LOCUS12994</name>
    <name evidence="5" type="ORF">MEUPH1_LOCUS16182</name>
    <name evidence="3" type="ORF">MEUPH1_LOCUS8730</name>
</gene>